<evidence type="ECO:0000313" key="4">
    <source>
        <dbReference type="EMBL" id="GEO81601.1"/>
    </source>
</evidence>
<evidence type="ECO:0000313" key="5">
    <source>
        <dbReference type="Proteomes" id="UP000321567"/>
    </source>
</evidence>
<dbReference type="CDD" id="cd00882">
    <property type="entry name" value="Ras_like_GTPase"/>
    <property type="match status" value="1"/>
</dbReference>
<keyword evidence="2" id="KW-1133">Transmembrane helix</keyword>
<dbReference type="InterPro" id="IPR006073">
    <property type="entry name" value="GTP-bd"/>
</dbReference>
<protein>
    <submittedName>
        <fullName evidence="4">Kinase</fullName>
    </submittedName>
</protein>
<sequence>MSETAALVPVIWLLGKTAAGKTSLVADLTGQGYDEVGNGFKPMTRETRAYAFPPDAPLVEFLDTRGLGDAADHDPAPALALAEARAQVLMVVARAEDLALDEILGVVRALRRAHPDWPLVVVQTCLHHLYPPGRGHDLPYPFTGTATDDTLARLPLGLRQALCAQRALFAGLPGGKAPVFVPVDVTRPEDGVVPANYGMDRLLEELEALLPDVITRLRALSGRDDEAQVRTAVVLPWALAAAAANAVPAPVLGGLGSASVQALMVRAVARRCGLGIDRALWGEFLSTLGAGFLLGFGGGWIAQQGLKLGLGWGTALSAAWTFAVTWGIGEAALYYFRERKAGRTPERAALRARYEAAFREARAAYRQTRSLTPPRLPAPEPSGDPKHDPGTR</sequence>
<keyword evidence="4" id="KW-0808">Transferase</keyword>
<gene>
    <name evidence="4" type="ORF">ROR02_17320</name>
</gene>
<evidence type="ECO:0000256" key="1">
    <source>
        <dbReference type="SAM" id="MobiDB-lite"/>
    </source>
</evidence>
<feature type="transmembrane region" description="Helical" evidence="2">
    <location>
        <begin position="314"/>
        <end position="336"/>
    </location>
</feature>
<dbReference type="Gene3D" id="3.40.50.300">
    <property type="entry name" value="P-loop containing nucleotide triphosphate hydrolases"/>
    <property type="match status" value="1"/>
</dbReference>
<feature type="region of interest" description="Disordered" evidence="1">
    <location>
        <begin position="365"/>
        <end position="392"/>
    </location>
</feature>
<dbReference type="GO" id="GO:0016301">
    <property type="term" value="F:kinase activity"/>
    <property type="evidence" value="ECO:0007669"/>
    <property type="project" value="UniProtKB-KW"/>
</dbReference>
<feature type="domain" description="G" evidence="3">
    <location>
        <begin position="11"/>
        <end position="98"/>
    </location>
</feature>
<dbReference type="EMBL" id="BJZO01000041">
    <property type="protein sequence ID" value="GEO81601.1"/>
    <property type="molecule type" value="Genomic_DNA"/>
</dbReference>
<keyword evidence="5" id="KW-1185">Reference proteome</keyword>
<accession>A0A512H834</accession>
<evidence type="ECO:0000259" key="3">
    <source>
        <dbReference type="Pfam" id="PF01926"/>
    </source>
</evidence>
<proteinExistence type="predicted"/>
<dbReference type="OrthoDB" id="417988at2"/>
<feature type="transmembrane region" description="Helical" evidence="2">
    <location>
        <begin position="279"/>
        <end position="302"/>
    </location>
</feature>
<dbReference type="RefSeq" id="WP_147163630.1">
    <property type="nucleotide sequence ID" value="NZ_BJZO01000041.1"/>
</dbReference>
<dbReference type="GO" id="GO:0005525">
    <property type="term" value="F:GTP binding"/>
    <property type="evidence" value="ECO:0007669"/>
    <property type="project" value="InterPro"/>
</dbReference>
<dbReference type="Pfam" id="PF01926">
    <property type="entry name" value="MMR_HSR1"/>
    <property type="match status" value="1"/>
</dbReference>
<reference evidence="4 5" key="1">
    <citation type="submission" date="2019-07" db="EMBL/GenBank/DDBJ databases">
        <title>Whole genome shotgun sequence of Rhodospirillum oryzae NBRC 107573.</title>
        <authorList>
            <person name="Hosoyama A."/>
            <person name="Uohara A."/>
            <person name="Ohji S."/>
            <person name="Ichikawa N."/>
        </authorList>
    </citation>
    <scope>NUCLEOTIDE SEQUENCE [LARGE SCALE GENOMIC DNA]</scope>
    <source>
        <strain evidence="4 5">NBRC 107573</strain>
    </source>
</reference>
<dbReference type="AlphaFoldDB" id="A0A512H834"/>
<feature type="compositionally biased region" description="Basic and acidic residues" evidence="1">
    <location>
        <begin position="383"/>
        <end position="392"/>
    </location>
</feature>
<keyword evidence="2" id="KW-0472">Membrane</keyword>
<feature type="transmembrane region" description="Helical" evidence="2">
    <location>
        <begin position="234"/>
        <end position="258"/>
    </location>
</feature>
<name>A0A512H834_9PROT</name>
<keyword evidence="2" id="KW-0812">Transmembrane</keyword>
<evidence type="ECO:0000256" key="2">
    <source>
        <dbReference type="SAM" id="Phobius"/>
    </source>
</evidence>
<dbReference type="SUPFAM" id="SSF52540">
    <property type="entry name" value="P-loop containing nucleoside triphosphate hydrolases"/>
    <property type="match status" value="1"/>
</dbReference>
<organism evidence="4 5">
    <name type="scientific">Pararhodospirillum oryzae</name>
    <dbReference type="NCBI Taxonomy" id="478448"/>
    <lineage>
        <taxon>Bacteria</taxon>
        <taxon>Pseudomonadati</taxon>
        <taxon>Pseudomonadota</taxon>
        <taxon>Alphaproteobacteria</taxon>
        <taxon>Rhodospirillales</taxon>
        <taxon>Rhodospirillaceae</taxon>
        <taxon>Pararhodospirillum</taxon>
    </lineage>
</organism>
<comment type="caution">
    <text evidence="4">The sequence shown here is derived from an EMBL/GenBank/DDBJ whole genome shotgun (WGS) entry which is preliminary data.</text>
</comment>
<keyword evidence="4" id="KW-0418">Kinase</keyword>
<dbReference type="InterPro" id="IPR027417">
    <property type="entry name" value="P-loop_NTPase"/>
</dbReference>
<dbReference type="Proteomes" id="UP000321567">
    <property type="component" value="Unassembled WGS sequence"/>
</dbReference>